<proteinExistence type="predicted"/>
<dbReference type="InterPro" id="IPR027417">
    <property type="entry name" value="P-loop_NTPase"/>
</dbReference>
<sequence>MARFFLEDPIILRQPVSQLTHEEQYRVIAVRVLIGNPSVILLDEPLVSIIPAEEKQIFQQVLSECRSSGISLIYTNEMFSPYADKIINTQEFYSHEDIALS</sequence>
<keyword evidence="1" id="KW-0067">ATP-binding</keyword>
<evidence type="ECO:0000313" key="1">
    <source>
        <dbReference type="EMBL" id="PJE78708.1"/>
    </source>
</evidence>
<dbReference type="GO" id="GO:0016787">
    <property type="term" value="F:hydrolase activity"/>
    <property type="evidence" value="ECO:0007669"/>
    <property type="project" value="UniProtKB-KW"/>
</dbReference>
<accession>A0A2H9T677</accession>
<keyword evidence="1" id="KW-0547">Nucleotide-binding</keyword>
<dbReference type="Gene3D" id="3.40.50.300">
    <property type="entry name" value="P-loop containing nucleotide triphosphate hydrolases"/>
    <property type="match status" value="1"/>
</dbReference>
<name>A0A2H9T677_9ZZZZ</name>
<keyword evidence="1" id="KW-0378">Hydrolase</keyword>
<dbReference type="SUPFAM" id="SSF52540">
    <property type="entry name" value="P-loop containing nucleoside triphosphate hydrolases"/>
    <property type="match status" value="1"/>
</dbReference>
<dbReference type="GO" id="GO:0005524">
    <property type="term" value="F:ATP binding"/>
    <property type="evidence" value="ECO:0007669"/>
    <property type="project" value="UniProtKB-KW"/>
</dbReference>
<organism evidence="1">
    <name type="scientific">invertebrate metagenome</name>
    <dbReference type="NCBI Taxonomy" id="1711999"/>
    <lineage>
        <taxon>unclassified sequences</taxon>
        <taxon>metagenomes</taxon>
        <taxon>organismal metagenomes</taxon>
    </lineage>
</organism>
<gene>
    <name evidence="1" type="primary">fbpC2</name>
    <name evidence="1" type="ORF">CI610_02343</name>
</gene>
<comment type="caution">
    <text evidence="1">The sequence shown here is derived from an EMBL/GenBank/DDBJ whole genome shotgun (WGS) entry which is preliminary data.</text>
</comment>
<dbReference type="AlphaFoldDB" id="A0A2H9T677"/>
<dbReference type="EMBL" id="NSIT01000138">
    <property type="protein sequence ID" value="PJE78708.1"/>
    <property type="molecule type" value="Genomic_DNA"/>
</dbReference>
<protein>
    <submittedName>
        <fullName evidence="1">Fe(3+) ions import ATP-binding protein FbpC 2</fullName>
        <ecNumber evidence="1">3.6.3.30</ecNumber>
    </submittedName>
</protein>
<dbReference type="EC" id="3.6.3.30" evidence="1"/>
<reference evidence="1" key="1">
    <citation type="journal article" date="2017" name="Appl. Environ. Microbiol.">
        <title>Molecular characterization of an Endozoicomonas-like organism causing infection in king scallop Pecten maximus L.</title>
        <authorList>
            <person name="Cano I."/>
            <person name="van Aerle R."/>
            <person name="Ross S."/>
            <person name="Verner-Jeffreys D.W."/>
            <person name="Paley R.K."/>
            <person name="Rimmer G."/>
            <person name="Ryder D."/>
            <person name="Hooper P."/>
            <person name="Stone D."/>
            <person name="Feist S.W."/>
        </authorList>
    </citation>
    <scope>NUCLEOTIDE SEQUENCE</scope>
</reference>